<gene>
    <name evidence="2" type="ORF">HQ605_16640</name>
</gene>
<evidence type="ECO:0000313" key="3">
    <source>
        <dbReference type="Proteomes" id="UP001520140"/>
    </source>
</evidence>
<keyword evidence="1" id="KW-1133">Transmembrane helix</keyword>
<dbReference type="Proteomes" id="UP001520140">
    <property type="component" value="Unassembled WGS sequence"/>
</dbReference>
<dbReference type="PANTHER" id="PTHR42305:SF1">
    <property type="entry name" value="MEMBRANE PROTEIN RV1733C-RELATED"/>
    <property type="match status" value="1"/>
</dbReference>
<comment type="caution">
    <text evidence="2">The sequence shown here is derived from an EMBL/GenBank/DDBJ whole genome shotgun (WGS) entry which is preliminary data.</text>
</comment>
<feature type="transmembrane region" description="Helical" evidence="1">
    <location>
        <begin position="148"/>
        <end position="173"/>
    </location>
</feature>
<dbReference type="InterPro" id="IPR039708">
    <property type="entry name" value="MT1774/Rv1733c-like"/>
</dbReference>
<proteinExistence type="predicted"/>
<keyword evidence="3" id="KW-1185">Reference proteome</keyword>
<feature type="transmembrane region" description="Helical" evidence="1">
    <location>
        <begin position="38"/>
        <end position="60"/>
    </location>
</feature>
<organism evidence="2 3">
    <name type="scientific">Rhodococcoides kroppenstedtii</name>
    <dbReference type="NCBI Taxonomy" id="293050"/>
    <lineage>
        <taxon>Bacteria</taxon>
        <taxon>Bacillati</taxon>
        <taxon>Actinomycetota</taxon>
        <taxon>Actinomycetes</taxon>
        <taxon>Mycobacteriales</taxon>
        <taxon>Nocardiaceae</taxon>
        <taxon>Rhodococcoides</taxon>
    </lineage>
</organism>
<evidence type="ECO:0000256" key="1">
    <source>
        <dbReference type="SAM" id="Phobius"/>
    </source>
</evidence>
<sequence>MSDMQKRRSRQMRPVHAADNPLVRPVDRAEARVHRTTLTLFLLVVPFAVVLGVFGFGQLARSADAAAANLRTVEATTTAEAPSATTAADVTSGASSSLATPATWTLDGREHEGTVAVPPRTPTGTGVSITVDAAGNRVAPPPSHADTVVAGAFLTVLVLTAAGIVLLTIRGAATRRYAERRDREWDEALARLFAEGC</sequence>
<dbReference type="PANTHER" id="PTHR42305">
    <property type="entry name" value="MEMBRANE PROTEIN RV1733C-RELATED"/>
    <property type="match status" value="1"/>
</dbReference>
<evidence type="ECO:0008006" key="4">
    <source>
        <dbReference type="Google" id="ProtNLM"/>
    </source>
</evidence>
<keyword evidence="1" id="KW-0472">Membrane</keyword>
<accession>A0ABS7NWM8</accession>
<dbReference type="EMBL" id="JABUKG010000020">
    <property type="protein sequence ID" value="MBY6322454.1"/>
    <property type="molecule type" value="Genomic_DNA"/>
</dbReference>
<reference evidence="2 3" key="1">
    <citation type="submission" date="2020-06" db="EMBL/GenBank/DDBJ databases">
        <title>Taxonomy, biology and ecology of Rhodococcus bacteria occurring in California pistachio and other woody hosts as revealed by genome sequence analyses.</title>
        <authorList>
            <person name="Gai Y."/>
            <person name="Riely B."/>
        </authorList>
    </citation>
    <scope>NUCLEOTIDE SEQUENCE [LARGE SCALE GENOMIC DNA]</scope>
    <source>
        <strain evidence="2 3">BP-284</strain>
    </source>
</reference>
<name>A0ABS7NWM8_9NOCA</name>
<keyword evidence="1" id="KW-0812">Transmembrane</keyword>
<evidence type="ECO:0000313" key="2">
    <source>
        <dbReference type="EMBL" id="MBY6322454.1"/>
    </source>
</evidence>
<protein>
    <recommendedName>
        <fullName evidence="4">Transmembrane protein</fullName>
    </recommendedName>
</protein>